<dbReference type="PROSITE" id="PS50157">
    <property type="entry name" value="ZINC_FINGER_C2H2_2"/>
    <property type="match status" value="7"/>
</dbReference>
<dbReference type="InterPro" id="IPR036236">
    <property type="entry name" value="Znf_C2H2_sf"/>
</dbReference>
<keyword evidence="3 5" id="KW-0863">Zinc-finger</keyword>
<sequence>MLFHLEYVHFEESSYEVPLKQTLLNYEPKSSRNLKVDAVPTKALAQSCLKRKSTDNLRLDRCEKRRRRKEIHDIIANSSCTLQATSKTYSDERVSEDSALDLNNETLVYRSSTRVCFRICVSIRRPEFECSGPQLEGPEFECSGPQLEGPEFEYSELSLKDGNLLNPYVVGIKTECKDHSCNLTSDIKVEETAVPTNFSTINCKAEEWNVSHLEVMDRTDIKTEIKVEDSPVPIGLPMVKTEIDKDVFELDRFQQEQKVEVSSEEDEVFSESIVYNVEKSMSQEQAGIDHEDKLSQCGSNIPDCSNINDISRKSIQCKICNEVFVTPQSLKLHFHIHAIKKSFKCDVSGKCFLKLSDIKRRALLHNGGMPLNCDVCGKTFRRSWNMKRHALVHTREKPFKCEVCGKCFSESALLNTHVRIHSGEFPLKCEVCGKSFLYLGHLKEHARIHTGERPFKCEVCGKCFTAAATLSGHLRIHTGERPFKCEMCGKCFSELSVLNRHARIHTGERPFQCSVCGKCFSQLEHLKKHARVHTGERPFKCEHAKDHKTSPSHQGWVADHVCSNNYKGCSPDMETVRDGRFILRSVQDRGLCYTEYLGVGDLKNLRTVTELDPYDA</sequence>
<name>A0ABQ8RV08_PERAM</name>
<dbReference type="SUPFAM" id="SSF57667">
    <property type="entry name" value="beta-beta-alpha zinc fingers"/>
    <property type="match status" value="4"/>
</dbReference>
<feature type="domain" description="C2H2-type" evidence="6">
    <location>
        <begin position="511"/>
        <end position="538"/>
    </location>
</feature>
<evidence type="ECO:0000256" key="1">
    <source>
        <dbReference type="ARBA" id="ARBA00022723"/>
    </source>
</evidence>
<dbReference type="PROSITE" id="PS00028">
    <property type="entry name" value="ZINC_FINGER_C2H2_1"/>
    <property type="match status" value="7"/>
</dbReference>
<gene>
    <name evidence="7" type="ORF">ANN_27701</name>
</gene>
<protein>
    <recommendedName>
        <fullName evidence="6">C2H2-type domain-containing protein</fullName>
    </recommendedName>
</protein>
<evidence type="ECO:0000256" key="5">
    <source>
        <dbReference type="PROSITE-ProRule" id="PRU00042"/>
    </source>
</evidence>
<keyword evidence="2" id="KW-0677">Repeat</keyword>
<feature type="domain" description="C2H2-type" evidence="6">
    <location>
        <begin position="399"/>
        <end position="426"/>
    </location>
</feature>
<dbReference type="Gene3D" id="3.30.160.60">
    <property type="entry name" value="Classic Zinc Finger"/>
    <property type="match status" value="7"/>
</dbReference>
<evidence type="ECO:0000313" key="7">
    <source>
        <dbReference type="EMBL" id="KAJ4425507.1"/>
    </source>
</evidence>
<evidence type="ECO:0000259" key="6">
    <source>
        <dbReference type="PROSITE" id="PS50157"/>
    </source>
</evidence>
<dbReference type="InterPro" id="IPR013087">
    <property type="entry name" value="Znf_C2H2_type"/>
</dbReference>
<dbReference type="Proteomes" id="UP001148838">
    <property type="component" value="Unassembled WGS sequence"/>
</dbReference>
<dbReference type="PANTHER" id="PTHR19818">
    <property type="entry name" value="ZINC FINGER PROTEIN ZIC AND GLI"/>
    <property type="match status" value="1"/>
</dbReference>
<accession>A0ABQ8RV08</accession>
<comment type="caution">
    <text evidence="7">The sequence shown here is derived from an EMBL/GenBank/DDBJ whole genome shotgun (WGS) entry which is preliminary data.</text>
</comment>
<keyword evidence="1" id="KW-0479">Metal-binding</keyword>
<evidence type="ECO:0000313" key="8">
    <source>
        <dbReference type="Proteomes" id="UP001148838"/>
    </source>
</evidence>
<feature type="domain" description="C2H2-type" evidence="6">
    <location>
        <begin position="315"/>
        <end position="342"/>
    </location>
</feature>
<dbReference type="InterPro" id="IPR050329">
    <property type="entry name" value="GLI_C2H2-zinc-finger"/>
</dbReference>
<evidence type="ECO:0000256" key="2">
    <source>
        <dbReference type="ARBA" id="ARBA00022737"/>
    </source>
</evidence>
<proteinExistence type="predicted"/>
<reference evidence="7 8" key="1">
    <citation type="journal article" date="2022" name="Allergy">
        <title>Genome assembly and annotation of Periplaneta americana reveal a comprehensive cockroach allergen profile.</title>
        <authorList>
            <person name="Wang L."/>
            <person name="Xiong Q."/>
            <person name="Saelim N."/>
            <person name="Wang L."/>
            <person name="Nong W."/>
            <person name="Wan A.T."/>
            <person name="Shi M."/>
            <person name="Liu X."/>
            <person name="Cao Q."/>
            <person name="Hui J.H.L."/>
            <person name="Sookrung N."/>
            <person name="Leung T.F."/>
            <person name="Tungtrongchitr A."/>
            <person name="Tsui S.K.W."/>
        </authorList>
    </citation>
    <scope>NUCLEOTIDE SEQUENCE [LARGE SCALE GENOMIC DNA]</scope>
    <source>
        <strain evidence="7">PWHHKU_190912</strain>
    </source>
</reference>
<dbReference type="PANTHER" id="PTHR19818:SF139">
    <property type="entry name" value="PAIR-RULE PROTEIN ODD-PAIRED"/>
    <property type="match status" value="1"/>
</dbReference>
<feature type="domain" description="C2H2-type" evidence="6">
    <location>
        <begin position="427"/>
        <end position="454"/>
    </location>
</feature>
<keyword evidence="4" id="KW-0862">Zinc</keyword>
<organism evidence="7 8">
    <name type="scientific">Periplaneta americana</name>
    <name type="common">American cockroach</name>
    <name type="synonym">Blatta americana</name>
    <dbReference type="NCBI Taxonomy" id="6978"/>
    <lineage>
        <taxon>Eukaryota</taxon>
        <taxon>Metazoa</taxon>
        <taxon>Ecdysozoa</taxon>
        <taxon>Arthropoda</taxon>
        <taxon>Hexapoda</taxon>
        <taxon>Insecta</taxon>
        <taxon>Pterygota</taxon>
        <taxon>Neoptera</taxon>
        <taxon>Polyneoptera</taxon>
        <taxon>Dictyoptera</taxon>
        <taxon>Blattodea</taxon>
        <taxon>Blattoidea</taxon>
        <taxon>Blattidae</taxon>
        <taxon>Blattinae</taxon>
        <taxon>Periplaneta</taxon>
    </lineage>
</organism>
<feature type="domain" description="C2H2-type" evidence="6">
    <location>
        <begin position="483"/>
        <end position="510"/>
    </location>
</feature>
<feature type="domain" description="C2H2-type" evidence="6">
    <location>
        <begin position="455"/>
        <end position="482"/>
    </location>
</feature>
<dbReference type="SMART" id="SM00355">
    <property type="entry name" value="ZnF_C2H2"/>
    <property type="match status" value="7"/>
</dbReference>
<evidence type="ECO:0000256" key="4">
    <source>
        <dbReference type="ARBA" id="ARBA00022833"/>
    </source>
</evidence>
<dbReference type="EMBL" id="JAJSOF020000042">
    <property type="protein sequence ID" value="KAJ4425507.1"/>
    <property type="molecule type" value="Genomic_DNA"/>
</dbReference>
<evidence type="ECO:0000256" key="3">
    <source>
        <dbReference type="ARBA" id="ARBA00022771"/>
    </source>
</evidence>
<feature type="domain" description="C2H2-type" evidence="6">
    <location>
        <begin position="371"/>
        <end position="398"/>
    </location>
</feature>
<keyword evidence="8" id="KW-1185">Reference proteome</keyword>
<dbReference type="Pfam" id="PF00096">
    <property type="entry name" value="zf-C2H2"/>
    <property type="match status" value="7"/>
</dbReference>